<dbReference type="OrthoDB" id="10428759at2759"/>
<dbReference type="Proteomes" id="UP001165065">
    <property type="component" value="Unassembled WGS sequence"/>
</dbReference>
<feature type="region of interest" description="Disordered" evidence="1">
    <location>
        <begin position="565"/>
        <end position="595"/>
    </location>
</feature>
<evidence type="ECO:0000313" key="3">
    <source>
        <dbReference type="EMBL" id="GMI20606.1"/>
    </source>
</evidence>
<feature type="region of interest" description="Disordered" evidence="1">
    <location>
        <begin position="505"/>
        <end position="546"/>
    </location>
</feature>
<accession>A0A9W7L258</accession>
<keyword evidence="4" id="KW-1185">Reference proteome</keyword>
<comment type="caution">
    <text evidence="3">The sequence shown here is derived from an EMBL/GenBank/DDBJ whole genome shotgun (WGS) entry which is preliminary data.</text>
</comment>
<organism evidence="3 4">
    <name type="scientific">Triparma columacea</name>
    <dbReference type="NCBI Taxonomy" id="722753"/>
    <lineage>
        <taxon>Eukaryota</taxon>
        <taxon>Sar</taxon>
        <taxon>Stramenopiles</taxon>
        <taxon>Ochrophyta</taxon>
        <taxon>Bolidophyceae</taxon>
        <taxon>Parmales</taxon>
        <taxon>Triparmaceae</taxon>
        <taxon>Triparma</taxon>
    </lineage>
</organism>
<sequence>MDKLEESIIKKNGGDQWDDEVKEISQKGFEGWRKGGGWKEAGSTKDLAEQVLARWESSNRDFLVSEEMSLDSLTSETLRLIRDTSALRLLVTIIREDPRINYMKQEELALLRSIRGNLGSRTTLSGISTYRLVRLIYSCLQVGERTNMMSLPEFRDSYFTGISGMRSGALVYQLSDATLPLLSLILQRLNDDEIERIVREAKHPTISVFAECLSSLCYDARTRELAIPIAKKYFNHLRKKPFVKTLLQQVRTNEKYPAFSLFRAMAVLLQEDLPNYFWLLSRGKDPTVSRRRGYDLQRKNMEYAKAIAGHLGLLINNDKTMIRRVGLSWVFFLGHHRFSAPKLQSIYQPENKNIGLRANSYRGVNYAVMLGTYGWPDSISFFREYLSADKIARSGVKNPGLMCYGLGVKGNANSYGGFFPYVKPHLRGILHMKLMWAMTVLGCVDDPELREAVDFLWSSHLDYIESSGSISCEDDPEFQAILSDYTEMFETIYSIEGKNERILSTLPTRPHPNSVVVRSQFGEDPKGRGGEEGEGGERNPASSAMPMNEKLSGLLSLEASPEYEEYMRKPEGGSGLHPTVGGRETMSQSNAHAGSYKTEAVVERIKDDISETLDSLGFEHRRDFNPRLDIRGSRGVVVTEIANWGGLDLVHESSKKVAVRVIPPAHSVKDILTNQFTSDGFYKAQKRILEIEGFSVVEIHYSEWNHILVKVSKGLLTAEEADKAKKNLVTKKLREDAGIELDWIGVMISNWFNWRH</sequence>
<dbReference type="AlphaFoldDB" id="A0A9W7L258"/>
<evidence type="ECO:0000313" key="4">
    <source>
        <dbReference type="Proteomes" id="UP001165065"/>
    </source>
</evidence>
<name>A0A9W7L258_9STRA</name>
<proteinExistence type="predicted"/>
<feature type="compositionally biased region" description="Basic and acidic residues" evidence="1">
    <location>
        <begin position="521"/>
        <end position="537"/>
    </location>
</feature>
<dbReference type="Pfam" id="PF08373">
    <property type="entry name" value="RAP"/>
    <property type="match status" value="1"/>
</dbReference>
<feature type="domain" description="RAP" evidence="2">
    <location>
        <begin position="675"/>
        <end position="707"/>
    </location>
</feature>
<evidence type="ECO:0000259" key="2">
    <source>
        <dbReference type="Pfam" id="PF08373"/>
    </source>
</evidence>
<dbReference type="EMBL" id="BRYA01000516">
    <property type="protein sequence ID" value="GMI20606.1"/>
    <property type="molecule type" value="Genomic_DNA"/>
</dbReference>
<reference evidence="4" key="1">
    <citation type="journal article" date="2023" name="Commun. Biol.">
        <title>Genome analysis of Parmales, the sister group of diatoms, reveals the evolutionary specialization of diatoms from phago-mixotrophs to photoautotrophs.</title>
        <authorList>
            <person name="Ban H."/>
            <person name="Sato S."/>
            <person name="Yoshikawa S."/>
            <person name="Yamada K."/>
            <person name="Nakamura Y."/>
            <person name="Ichinomiya M."/>
            <person name="Sato N."/>
            <person name="Blanc-Mathieu R."/>
            <person name="Endo H."/>
            <person name="Kuwata A."/>
            <person name="Ogata H."/>
        </authorList>
    </citation>
    <scope>NUCLEOTIDE SEQUENCE [LARGE SCALE GENOMIC DNA]</scope>
</reference>
<evidence type="ECO:0000256" key="1">
    <source>
        <dbReference type="SAM" id="MobiDB-lite"/>
    </source>
</evidence>
<protein>
    <recommendedName>
        <fullName evidence="2">RAP domain-containing protein</fullName>
    </recommendedName>
</protein>
<gene>
    <name evidence="3" type="ORF">TrCOL_g1111</name>
</gene>
<dbReference type="InterPro" id="IPR013584">
    <property type="entry name" value="RAP"/>
</dbReference>